<feature type="region of interest" description="Disordered" evidence="1">
    <location>
        <begin position="728"/>
        <end position="1255"/>
    </location>
</feature>
<keyword evidence="3" id="KW-1185">Reference proteome</keyword>
<feature type="compositionally biased region" description="Basic and acidic residues" evidence="1">
    <location>
        <begin position="592"/>
        <end position="601"/>
    </location>
</feature>
<feature type="compositionally biased region" description="Basic and acidic residues" evidence="1">
    <location>
        <begin position="1147"/>
        <end position="1156"/>
    </location>
</feature>
<evidence type="ECO:0000256" key="1">
    <source>
        <dbReference type="SAM" id="MobiDB-lite"/>
    </source>
</evidence>
<feature type="region of interest" description="Disordered" evidence="1">
    <location>
        <begin position="2585"/>
        <end position="2608"/>
    </location>
</feature>
<feature type="compositionally biased region" description="Low complexity" evidence="1">
    <location>
        <begin position="819"/>
        <end position="833"/>
    </location>
</feature>
<feature type="compositionally biased region" description="Polar residues" evidence="1">
    <location>
        <begin position="1159"/>
        <end position="1180"/>
    </location>
</feature>
<feature type="compositionally biased region" description="Low complexity" evidence="1">
    <location>
        <begin position="913"/>
        <end position="943"/>
    </location>
</feature>
<gene>
    <name evidence="2" type="ORF">L9F63_010015</name>
</gene>
<feature type="compositionally biased region" description="Polar residues" evidence="1">
    <location>
        <begin position="1057"/>
        <end position="1092"/>
    </location>
</feature>
<feature type="compositionally biased region" description="Low complexity" evidence="1">
    <location>
        <begin position="1417"/>
        <end position="1435"/>
    </location>
</feature>
<feature type="compositionally biased region" description="Polar residues" evidence="1">
    <location>
        <begin position="1230"/>
        <end position="1255"/>
    </location>
</feature>
<dbReference type="Proteomes" id="UP001233999">
    <property type="component" value="Unassembled WGS sequence"/>
</dbReference>
<proteinExistence type="predicted"/>
<feature type="compositionally biased region" description="Acidic residues" evidence="1">
    <location>
        <begin position="1796"/>
        <end position="1850"/>
    </location>
</feature>
<feature type="compositionally biased region" description="Low complexity" evidence="1">
    <location>
        <begin position="1196"/>
        <end position="1229"/>
    </location>
</feature>
<feature type="compositionally biased region" description="Polar residues" evidence="1">
    <location>
        <begin position="602"/>
        <end position="615"/>
    </location>
</feature>
<evidence type="ECO:0000313" key="2">
    <source>
        <dbReference type="EMBL" id="KAJ9599483.1"/>
    </source>
</evidence>
<feature type="compositionally biased region" description="Low complexity" evidence="1">
    <location>
        <begin position="1034"/>
        <end position="1046"/>
    </location>
</feature>
<feature type="compositionally biased region" description="Polar residues" evidence="1">
    <location>
        <begin position="944"/>
        <end position="977"/>
    </location>
</feature>
<feature type="compositionally biased region" description="Basic and acidic residues" evidence="1">
    <location>
        <begin position="1851"/>
        <end position="1862"/>
    </location>
</feature>
<feature type="region of interest" description="Disordered" evidence="1">
    <location>
        <begin position="310"/>
        <end position="344"/>
    </location>
</feature>
<feature type="region of interest" description="Disordered" evidence="1">
    <location>
        <begin position="1280"/>
        <end position="1316"/>
    </location>
</feature>
<feature type="region of interest" description="Disordered" evidence="1">
    <location>
        <begin position="1417"/>
        <end position="1446"/>
    </location>
</feature>
<evidence type="ECO:0000313" key="3">
    <source>
        <dbReference type="Proteomes" id="UP001233999"/>
    </source>
</evidence>
<accession>A0AAD8AKR4</accession>
<feature type="compositionally biased region" description="Polar residues" evidence="1">
    <location>
        <begin position="1105"/>
        <end position="1117"/>
    </location>
</feature>
<dbReference type="EMBL" id="JASPKZ010000803">
    <property type="protein sequence ID" value="KAJ9599483.1"/>
    <property type="molecule type" value="Genomic_DNA"/>
</dbReference>
<feature type="region of interest" description="Disordered" evidence="1">
    <location>
        <begin position="585"/>
        <end position="616"/>
    </location>
</feature>
<feature type="region of interest" description="Disordered" evidence="1">
    <location>
        <begin position="1"/>
        <end position="31"/>
    </location>
</feature>
<comment type="caution">
    <text evidence="2">The sequence shown here is derived from an EMBL/GenBank/DDBJ whole genome shotgun (WGS) entry which is preliminary data.</text>
</comment>
<dbReference type="Gene3D" id="1.10.8.1290">
    <property type="entry name" value="Glutaminyl-tRNA synthetase, non-specific RNA binding region part 1, domain 1"/>
    <property type="match status" value="1"/>
</dbReference>
<feature type="compositionally biased region" description="Basic and acidic residues" evidence="1">
    <location>
        <begin position="753"/>
        <end position="777"/>
    </location>
</feature>
<feature type="region of interest" description="Disordered" evidence="1">
    <location>
        <begin position="1458"/>
        <end position="1498"/>
    </location>
</feature>
<organism evidence="2 3">
    <name type="scientific">Diploptera punctata</name>
    <name type="common">Pacific beetle cockroach</name>
    <dbReference type="NCBI Taxonomy" id="6984"/>
    <lineage>
        <taxon>Eukaryota</taxon>
        <taxon>Metazoa</taxon>
        <taxon>Ecdysozoa</taxon>
        <taxon>Arthropoda</taxon>
        <taxon>Hexapoda</taxon>
        <taxon>Insecta</taxon>
        <taxon>Pterygota</taxon>
        <taxon>Neoptera</taxon>
        <taxon>Polyneoptera</taxon>
        <taxon>Dictyoptera</taxon>
        <taxon>Blattodea</taxon>
        <taxon>Blaberoidea</taxon>
        <taxon>Blaberidae</taxon>
        <taxon>Diplopterinae</taxon>
        <taxon>Diploptera</taxon>
    </lineage>
</organism>
<feature type="compositionally biased region" description="Low complexity" evidence="1">
    <location>
        <begin position="1126"/>
        <end position="1143"/>
    </location>
</feature>
<feature type="compositionally biased region" description="Polar residues" evidence="1">
    <location>
        <begin position="801"/>
        <end position="817"/>
    </location>
</feature>
<feature type="region of interest" description="Disordered" evidence="1">
    <location>
        <begin position="1374"/>
        <end position="1394"/>
    </location>
</feature>
<reference evidence="2" key="1">
    <citation type="journal article" date="2023" name="IScience">
        <title>Live-bearing cockroach genome reveals convergent evolutionary mechanisms linked to viviparity in insects and beyond.</title>
        <authorList>
            <person name="Fouks B."/>
            <person name="Harrison M.C."/>
            <person name="Mikhailova A.A."/>
            <person name="Marchal E."/>
            <person name="English S."/>
            <person name="Carruthers M."/>
            <person name="Jennings E.C."/>
            <person name="Chiamaka E.L."/>
            <person name="Frigard R.A."/>
            <person name="Pippel M."/>
            <person name="Attardo G.M."/>
            <person name="Benoit J.B."/>
            <person name="Bornberg-Bauer E."/>
            <person name="Tobe S.S."/>
        </authorList>
    </citation>
    <scope>NUCLEOTIDE SEQUENCE</scope>
    <source>
        <strain evidence="2">Stay&amp;Tobe</strain>
    </source>
</reference>
<reference evidence="2" key="2">
    <citation type="submission" date="2023-05" db="EMBL/GenBank/DDBJ databases">
        <authorList>
            <person name="Fouks B."/>
        </authorList>
    </citation>
    <scope>NUCLEOTIDE SEQUENCE</scope>
    <source>
        <strain evidence="2">Stay&amp;Tobe</strain>
        <tissue evidence="2">Testes</tissue>
    </source>
</reference>
<protein>
    <submittedName>
        <fullName evidence="2">Uncharacterized protein</fullName>
    </submittedName>
</protein>
<feature type="compositionally biased region" description="Polar residues" evidence="1">
    <location>
        <begin position="1484"/>
        <end position="1498"/>
    </location>
</feature>
<feature type="compositionally biased region" description="Basic and acidic residues" evidence="1">
    <location>
        <begin position="728"/>
        <end position="744"/>
    </location>
</feature>
<feature type="region of interest" description="Disordered" evidence="1">
    <location>
        <begin position="1779"/>
        <end position="1862"/>
    </location>
</feature>
<feature type="non-terminal residue" evidence="2">
    <location>
        <position position="3049"/>
    </location>
</feature>
<feature type="compositionally biased region" description="Polar residues" evidence="1">
    <location>
        <begin position="1294"/>
        <end position="1316"/>
    </location>
</feature>
<name>A0AAD8AKR4_DIPPU</name>
<feature type="compositionally biased region" description="Low complexity" evidence="1">
    <location>
        <begin position="1467"/>
        <end position="1482"/>
    </location>
</feature>
<feature type="compositionally biased region" description="Low complexity" evidence="1">
    <location>
        <begin position="978"/>
        <end position="1015"/>
    </location>
</feature>
<sequence length="3049" mass="341016">MINEKQISNPIENVSNYSCNTGTSSNSKNKDTELVLPIDGNVDQFSEIHDNLLFHGSKIPSHELEEMENALCNQQSTKYLFKRLSVNQTKTEVLFTHQNSLRNLNVNNGQGRYSSPHFSQTDINEDWYETSEIKLVTRKNSDKLKYLDNVFILSQDVENVSNTNNNVEVTPVINTSFIHEANSCNTNRAIYKLSNKQTVHYASDFKVMSQSKENLFKDVLGSKRFVEGDFQFQNDVQLEPKDKIYKSSSDDELKSIFSFVCGKESHNAALKNTHEIKEAMLSRENKYNQFPHTNFETIVMNVAVEADKTNSANLNDVQPNENSSNSTEPRNMLSHNQNINDDQTSANNKISEKINHTSRASKDFQNRETNKTGIDINFDQQIHSNAKTGEKVRKYRPTGKYNNITFDSMKEKSNIFKKKTKNVKNGEATVDNPTYLQIFEHEKGLFKTRVAIISGETKQVEEKSLNINEQFEKGITSSEEILGVHTIKIISQFKGPNSSKKAGLHHTIKIESNGFKSTNKQIQTKPSILGMVKKISNVVTSKIMQETNDMLQKLSKHNYKNKDGNEQKSRVKELNSVEKKCKCPHCPKTKHLQNEEDKQKSESVSGSNKKPNGTTVDDIIEDKKYETCINRKCVKCLEKKSTANAIISTEKSETIPVSTLSKSKQKLVKPLQISLSKISEKSEDTSSLKLSPITVEENKKNATESVKEDSIETKPKVDESVLKTEIKDNENASFDEKSKQKSDEIIQSSLHGSNHEEIKENIDLIKRSKTDYSKISDENTDNISPTKKESKFNDTRIPKLSQETEVNSNLLDTQSPAHSALSIQSSKDSSLKTSKSKRQPSFPKSESESVNTSTKPTISGTISQENALSLKQQSNTQGSDRNIQTSKESSIRSLRRSSEKSSTVAQSKRRSSESPSFSGKKSSASYQKTPLESPASNSSKSPSEVTAPSIQDITSSQNHQSQTIPKISSPLTISQDTSLKPLPSPKKSSQVSTTSSSQDHPSKSLSTTEKSLSGSISYLQKHEEGSVGSNLDGSSTKSTDSTPKSSLESAHRHKKSLITTESQSRGSSLGSTASKSQKKISWTEENQTQKSSLVHEEFYPDENTMENQSQDIPSVSTHVKKNTPDSASNISEEISSSLASQSQIRPMEPEAIKSEEILSASTNSHSQDISLESGNIQSRKASPFQKRTSESRASKSSEISSGSEQISSQSTASESPKISSGSELISSQSTASESPEISLGSVPTSSQKIPFQSTTPKSADIYTGLVLSFSQKIPFQSTASISADRSTRLVPSPSHESATSKSAKISSGFVPSSSQKIPFQSTAHQFAELSSGLVPSSSHESTTSKSAKISSEFVTSSQKIPFQSTAPQFAELSSGLLPSSSHESATSESAEISSGFVTSSSQKIPFQSRAPQFAELSSGLLPSSSHGSATSKSAKMSSELVQSSSQKTSFQYTAPISADRSSGLVPSSSYESATSESAEISSGFVPSSPQKIPFQSTAPECAEISTETGKMFSQSAACAAPEISSGSVPFSSKKITFQSTTPKSTEIFSGVVPTFSHNSSQESVASKFAEISSGSLPSSSHNSSYEFVASKSPESTASSSEKCPSASMVLSQISSNLVVSSVQINSLKFVSPTEILVTSGKTSTTCKQSSESTSFEESVNETIKLKENTSVTNFKEMQVFHGILEEKSNIPVHFVNIKNDYPVYFTTAEKFKNNKTEVKTIQQDFQNQSTHYNGQNLILNQEMYSTSPNVKIIYKNHNLFPKYKTLFVYSSNRSKYVLHETSTEEEFTQDNKSEEEKDEDNYDDDNEEEEDDDDDEDEDDDGEEEEEEEEEEEDSEYEEDEESDNDDEEERERKVEDNRNENNDNIKIDVKYISSQKDERNNLTDLDNQCLLNNISNGRNLIKSDLKKDVTELKHTTAIGCCLGFYKLTSDGFVFDSCDVRKHKKSIPKSPTSEIKLSAENIKRSKVNYIEFKNKQGEINSKDINEYNLLCQEVNTSSKKSSSNKHIENCIPELSNNVQNLPTSTEQKSLKHSNYLCNSQTINTCFIGKHDLKQVHKYLETKAKKRDTDTSKNVLEIKNEQISTQLQEIYCKKLPHQQSKISNHNLNNEISSKNSFHDLQMFKEIKSSKINTLDRDSGKDTGFDDYRNKCGGKNVITDTYVRRDDFKNKFYIDNINNIEPIPQTFEIYDTLQPCNIQNDSRYSEAVPTLIQNIEIKSNQNHNYSKEGSSIDCKNISFLTELTDKMDSNLRSQSKIHGSNNKKHHFDAINNVGDFPKQIHNNKINSEETEIDCNNRSLSTEPADIASSNLKSQSKFLGTNNKKHNVYALINTPDFPKQINSEKTGIDFNNRSLSTEPTDIASSNLNSQSKFHGSNNKKNNVDAIINTPDFLKQINSEKTVIDFNNRTLSTEPTDIVGSNLKSQKQEHNVDAIINTPDFPKQINSEKTDFDFNNRSLSTEPIDITGTNLKSQSRFHGSNNKKHNVDAIINTTDFPKQINSEKTDIDFNNRPLSTEPTDIVDSNLKSQSRFLRSNKKHNVDATINTHCFPKQVHDKINSEKTDIDCNNRSLSTEPTDIVDSNLKSQSRFLGSNNKKHNVDTITNTPDFPKQIHDKINSEKTDIDCNKRTSLKQPTDKVDLNLKSLNKFGRSDNKKHNVYANTNVLYFPKQVHDKINTEEIDIDCNKRSSLTELTNKIDSILKSQIKIHNSDNKKRNVDAITNVTDFPKHIHNDKINTEKSDIDYNNRLSLTVLRDKVDSNLKSQSRYLGSDSKKHNVDPVINVPDFLKQIHDKTNSEFTKRKKSKESVTVPAGDELIELLKASSAGSIKSEKYISQEIEPIIFPKKEPDEDERKLLPRISIVVEDIHNAILISAPSWPKGTPDYLIKDCQHVADTIIRPRDITTNLKSGFRCDHLALSGDRCFIRRTEVETRKKKLIAFHGNEPGCNFMSRIGYSRETAKQLLMDKEFSERLRTAIREAAIWTQKLNRIQAGLIVLLAYIVKPKVMRYFLQLVEAISNKRITNSGQLNGFIEMLEKIEDGFVRIEDMYGQDV</sequence>
<feature type="compositionally biased region" description="Basic and acidic residues" evidence="1">
    <location>
        <begin position="786"/>
        <end position="797"/>
    </location>
</feature>
<feature type="region of interest" description="Disordered" evidence="1">
    <location>
        <begin position="1331"/>
        <end position="1350"/>
    </location>
</feature>
<dbReference type="InterPro" id="IPR042558">
    <property type="entry name" value="Gln-tRNA-synth_Ib_RNA-bd_N_1"/>
</dbReference>
<feature type="compositionally biased region" description="Polar residues" evidence="1">
    <location>
        <begin position="842"/>
        <end position="885"/>
    </location>
</feature>
<feature type="compositionally biased region" description="Low complexity" evidence="1">
    <location>
        <begin position="1336"/>
        <end position="1346"/>
    </location>
</feature>
<feature type="compositionally biased region" description="Polar residues" evidence="1">
    <location>
        <begin position="1"/>
        <end position="27"/>
    </location>
</feature>